<feature type="domain" description="3'-5' exonuclease" evidence="1">
    <location>
        <begin position="2"/>
        <end position="173"/>
    </location>
</feature>
<comment type="caution">
    <text evidence="2">The sequence shown here is derived from an EMBL/GenBank/DDBJ whole genome shotgun (WGS) entry which is preliminary data.</text>
</comment>
<sequence>MSVTVYKNDLPLEVKNKLLKERNIISMDTETNGLNPIENDLLIIQIRAGDSYYIIQFNKEYRPANLLSVLENENIKKIFHHAVFDVRFLMNHLVTNKVNNIICTKIAAKLLFGEEGKNSLKDLIEEFLNIKLDKGERLSDWSKENLSDKQIEYAINDVRYLKEIWEVMEEKLKKEDLLLLAEECFNFIPFISRVENMNIKNIFKY</sequence>
<dbReference type="EC" id="3.1.-.-" evidence="2"/>
<name>A0ABW3L5K0_9BACI</name>
<dbReference type="InterPro" id="IPR012337">
    <property type="entry name" value="RNaseH-like_sf"/>
</dbReference>
<proteinExistence type="predicted"/>
<dbReference type="GO" id="GO:0033890">
    <property type="term" value="F:ribonuclease D activity"/>
    <property type="evidence" value="ECO:0007669"/>
    <property type="project" value="UniProtKB-EC"/>
</dbReference>
<accession>A0ABW3L5K0</accession>
<dbReference type="EMBL" id="JBHTKL010000006">
    <property type="protein sequence ID" value="MFD1021101.1"/>
    <property type="molecule type" value="Genomic_DNA"/>
</dbReference>
<protein>
    <submittedName>
        <fullName evidence="2">Ribonuclease D</fullName>
        <ecNumber evidence="2">3.1.-.-</ecNumber>
        <ecNumber evidence="2">3.1.13.5</ecNumber>
    </submittedName>
</protein>
<evidence type="ECO:0000313" key="3">
    <source>
        <dbReference type="Proteomes" id="UP001596990"/>
    </source>
</evidence>
<organism evidence="2 3">
    <name type="scientific">Thalassobacillus hwangdonensis</name>
    <dbReference type="NCBI Taxonomy" id="546108"/>
    <lineage>
        <taxon>Bacteria</taxon>
        <taxon>Bacillati</taxon>
        <taxon>Bacillota</taxon>
        <taxon>Bacilli</taxon>
        <taxon>Bacillales</taxon>
        <taxon>Bacillaceae</taxon>
        <taxon>Thalassobacillus</taxon>
    </lineage>
</organism>
<dbReference type="InterPro" id="IPR051086">
    <property type="entry name" value="RNase_D-like"/>
</dbReference>
<dbReference type="SMART" id="SM00474">
    <property type="entry name" value="35EXOc"/>
    <property type="match status" value="1"/>
</dbReference>
<dbReference type="EC" id="3.1.13.5" evidence="2"/>
<dbReference type="PANTHER" id="PTHR47649:SF1">
    <property type="entry name" value="RIBONUCLEASE D"/>
    <property type="match status" value="1"/>
</dbReference>
<dbReference type="InterPro" id="IPR002562">
    <property type="entry name" value="3'-5'_exonuclease_dom"/>
</dbReference>
<dbReference type="Pfam" id="PF01612">
    <property type="entry name" value="DNA_pol_A_exo1"/>
    <property type="match status" value="1"/>
</dbReference>
<keyword evidence="3" id="KW-1185">Reference proteome</keyword>
<dbReference type="Proteomes" id="UP001596990">
    <property type="component" value="Unassembled WGS sequence"/>
</dbReference>
<dbReference type="CDD" id="cd06142">
    <property type="entry name" value="RNaseD_exo"/>
    <property type="match status" value="1"/>
</dbReference>
<dbReference type="PANTHER" id="PTHR47649">
    <property type="entry name" value="RIBONUCLEASE D"/>
    <property type="match status" value="1"/>
</dbReference>
<dbReference type="SUPFAM" id="SSF53098">
    <property type="entry name" value="Ribonuclease H-like"/>
    <property type="match status" value="1"/>
</dbReference>
<dbReference type="InterPro" id="IPR036397">
    <property type="entry name" value="RNaseH_sf"/>
</dbReference>
<reference evidence="3" key="1">
    <citation type="journal article" date="2019" name="Int. J. Syst. Evol. Microbiol.">
        <title>The Global Catalogue of Microorganisms (GCM) 10K type strain sequencing project: providing services to taxonomists for standard genome sequencing and annotation.</title>
        <authorList>
            <consortium name="The Broad Institute Genomics Platform"/>
            <consortium name="The Broad Institute Genome Sequencing Center for Infectious Disease"/>
            <person name="Wu L."/>
            <person name="Ma J."/>
        </authorList>
    </citation>
    <scope>NUCLEOTIDE SEQUENCE [LARGE SCALE GENOMIC DNA]</scope>
    <source>
        <strain evidence="3">CCUG 56607</strain>
    </source>
</reference>
<evidence type="ECO:0000313" key="2">
    <source>
        <dbReference type="EMBL" id="MFD1021101.1"/>
    </source>
</evidence>
<dbReference type="RefSeq" id="WP_386063938.1">
    <property type="nucleotide sequence ID" value="NZ_JBHTKL010000006.1"/>
</dbReference>
<evidence type="ECO:0000259" key="1">
    <source>
        <dbReference type="SMART" id="SM00474"/>
    </source>
</evidence>
<keyword evidence="2" id="KW-0378">Hydrolase</keyword>
<dbReference type="Gene3D" id="3.30.420.10">
    <property type="entry name" value="Ribonuclease H-like superfamily/Ribonuclease H"/>
    <property type="match status" value="1"/>
</dbReference>
<gene>
    <name evidence="2" type="ORF">ACFQ2J_18065</name>
</gene>